<accession>A0ABQ7PSG0</accession>
<gene>
    <name evidence="2" type="ORF">JYU34_020991</name>
</gene>
<organism evidence="2 3">
    <name type="scientific">Plutella xylostella</name>
    <name type="common">Diamondback moth</name>
    <name type="synonym">Plutella maculipennis</name>
    <dbReference type="NCBI Taxonomy" id="51655"/>
    <lineage>
        <taxon>Eukaryota</taxon>
        <taxon>Metazoa</taxon>
        <taxon>Ecdysozoa</taxon>
        <taxon>Arthropoda</taxon>
        <taxon>Hexapoda</taxon>
        <taxon>Insecta</taxon>
        <taxon>Pterygota</taxon>
        <taxon>Neoptera</taxon>
        <taxon>Endopterygota</taxon>
        <taxon>Lepidoptera</taxon>
        <taxon>Glossata</taxon>
        <taxon>Ditrysia</taxon>
        <taxon>Yponomeutoidea</taxon>
        <taxon>Plutellidae</taxon>
        <taxon>Plutella</taxon>
    </lineage>
</organism>
<feature type="compositionally biased region" description="Gly residues" evidence="1">
    <location>
        <begin position="31"/>
        <end position="42"/>
    </location>
</feature>
<reference evidence="2 3" key="1">
    <citation type="submission" date="2021-06" db="EMBL/GenBank/DDBJ databases">
        <title>A haploid diamondback moth (Plutella xylostella L.) genome assembly resolves 31 chromosomes and identifies a diamide resistance mutation.</title>
        <authorList>
            <person name="Ward C.M."/>
            <person name="Perry K.D."/>
            <person name="Baker G."/>
            <person name="Powis K."/>
            <person name="Heckel D.G."/>
            <person name="Baxter S.W."/>
        </authorList>
    </citation>
    <scope>NUCLEOTIDE SEQUENCE [LARGE SCALE GENOMIC DNA]</scope>
    <source>
        <strain evidence="2 3">LV</strain>
        <tissue evidence="2">Single pupa</tissue>
    </source>
</reference>
<proteinExistence type="predicted"/>
<name>A0ABQ7PSG0_PLUXY</name>
<sequence>MQHSLHNLLTAGHQEGCAIKSKVSGWQHRQSGGGGGGGGGIPISGTLHSRPAARSVAMA</sequence>
<protein>
    <submittedName>
        <fullName evidence="2">Uncharacterized protein</fullName>
    </submittedName>
</protein>
<comment type="caution">
    <text evidence="2">The sequence shown here is derived from an EMBL/GenBank/DDBJ whole genome shotgun (WGS) entry which is preliminary data.</text>
</comment>
<evidence type="ECO:0000256" key="1">
    <source>
        <dbReference type="SAM" id="MobiDB-lite"/>
    </source>
</evidence>
<feature type="region of interest" description="Disordered" evidence="1">
    <location>
        <begin position="21"/>
        <end position="59"/>
    </location>
</feature>
<dbReference type="EMBL" id="JAHIBW010000029">
    <property type="protein sequence ID" value="KAG7295904.1"/>
    <property type="molecule type" value="Genomic_DNA"/>
</dbReference>
<evidence type="ECO:0000313" key="3">
    <source>
        <dbReference type="Proteomes" id="UP000823941"/>
    </source>
</evidence>
<evidence type="ECO:0000313" key="2">
    <source>
        <dbReference type="EMBL" id="KAG7295904.1"/>
    </source>
</evidence>
<dbReference type="Proteomes" id="UP000823941">
    <property type="component" value="Chromosome 29"/>
</dbReference>
<keyword evidence="3" id="KW-1185">Reference proteome</keyword>